<proteinExistence type="predicted"/>
<dbReference type="EMBL" id="JTDY01002049">
    <property type="protein sequence ID" value="KOB72239.1"/>
    <property type="molecule type" value="Genomic_DNA"/>
</dbReference>
<dbReference type="STRING" id="104452.A0A0L7LA25"/>
<keyword evidence="2" id="KW-0677">Repeat</keyword>
<dbReference type="AlphaFoldDB" id="A0A0L7LA25"/>
<keyword evidence="3" id="KW-1133">Transmembrane helix</keyword>
<keyword evidence="1" id="KW-0433">Leucine-rich repeat</keyword>
<evidence type="ECO:0000256" key="2">
    <source>
        <dbReference type="ARBA" id="ARBA00022737"/>
    </source>
</evidence>
<accession>A0A0L7LA25</accession>
<keyword evidence="4" id="KW-0732">Signal</keyword>
<keyword evidence="3" id="KW-0812">Transmembrane</keyword>
<dbReference type="Pfam" id="PF13855">
    <property type="entry name" value="LRR_8"/>
    <property type="match status" value="1"/>
</dbReference>
<evidence type="ECO:0000256" key="3">
    <source>
        <dbReference type="SAM" id="Phobius"/>
    </source>
</evidence>
<evidence type="ECO:0000313" key="6">
    <source>
        <dbReference type="Proteomes" id="UP000037510"/>
    </source>
</evidence>
<dbReference type="PROSITE" id="PS51450">
    <property type="entry name" value="LRR"/>
    <property type="match status" value="1"/>
</dbReference>
<evidence type="ECO:0000256" key="4">
    <source>
        <dbReference type="SAM" id="SignalP"/>
    </source>
</evidence>
<keyword evidence="3" id="KW-0472">Membrane</keyword>
<dbReference type="SUPFAM" id="SSF52058">
    <property type="entry name" value="L domain-like"/>
    <property type="match status" value="1"/>
</dbReference>
<gene>
    <name evidence="5" type="ORF">OBRU01_12607</name>
</gene>
<dbReference type="PANTHER" id="PTHR24366">
    <property type="entry name" value="IG(IMMUNOGLOBULIN) AND LRR(LEUCINE RICH REPEAT) DOMAINS"/>
    <property type="match status" value="1"/>
</dbReference>
<comment type="caution">
    <text evidence="5">The sequence shown here is derived from an EMBL/GenBank/DDBJ whole genome shotgun (WGS) entry which is preliminary data.</text>
</comment>
<evidence type="ECO:0000313" key="5">
    <source>
        <dbReference type="EMBL" id="KOB72239.1"/>
    </source>
</evidence>
<feature type="chain" id="PRO_5005573136" evidence="4">
    <location>
        <begin position="17"/>
        <end position="338"/>
    </location>
</feature>
<dbReference type="InterPro" id="IPR032675">
    <property type="entry name" value="LRR_dom_sf"/>
</dbReference>
<organism evidence="5 6">
    <name type="scientific">Operophtera brumata</name>
    <name type="common">Winter moth</name>
    <name type="synonym">Phalaena brumata</name>
    <dbReference type="NCBI Taxonomy" id="104452"/>
    <lineage>
        <taxon>Eukaryota</taxon>
        <taxon>Metazoa</taxon>
        <taxon>Ecdysozoa</taxon>
        <taxon>Arthropoda</taxon>
        <taxon>Hexapoda</taxon>
        <taxon>Insecta</taxon>
        <taxon>Pterygota</taxon>
        <taxon>Neoptera</taxon>
        <taxon>Endopterygota</taxon>
        <taxon>Lepidoptera</taxon>
        <taxon>Glossata</taxon>
        <taxon>Ditrysia</taxon>
        <taxon>Geometroidea</taxon>
        <taxon>Geometridae</taxon>
        <taxon>Larentiinae</taxon>
        <taxon>Operophtera</taxon>
    </lineage>
</organism>
<feature type="transmembrane region" description="Helical" evidence="3">
    <location>
        <begin position="278"/>
        <end position="303"/>
    </location>
</feature>
<sequence>MYIIFIVFAIISRVNSDTADTICDICVCGFDSKNAGDFQGETVDCSYNVGVLNLNYTIPSTIHSLDLSANNNKIGQSLQESNLFDRSGFGLTEKIKSLSIRGISLNPVPDNFFVDAYDIRKLVISGNSIADVFELPFTLEYLDLSDNPIAEIEGEDFNELPALKVLKLNNVAIKEVPEYAFSPLHSLLHLELERNQNLTEFSALTFGREVIDDADDFLLESLSLKNSRLWRLDRDLRVPFERLIRLDLQGNRWKCDCKLVWIKSLQIPEKENEHLRHYVGAAIAGVALCVILATIAIWFFVFVPKYYTRGNILSSMYAPSTAYSVLPMATTVRGVDDL</sequence>
<dbReference type="PANTHER" id="PTHR24366:SF96">
    <property type="entry name" value="LEUCINE RICH REPEAT CONTAINING 53"/>
    <property type="match status" value="1"/>
</dbReference>
<keyword evidence="6" id="KW-1185">Reference proteome</keyword>
<protein>
    <submittedName>
        <fullName evidence="5">Leucine repeat-rich protein</fullName>
    </submittedName>
</protein>
<evidence type="ECO:0000256" key="1">
    <source>
        <dbReference type="ARBA" id="ARBA00022614"/>
    </source>
</evidence>
<dbReference type="InterPro" id="IPR001611">
    <property type="entry name" value="Leu-rich_rpt"/>
</dbReference>
<feature type="signal peptide" evidence="4">
    <location>
        <begin position="1"/>
        <end position="16"/>
    </location>
</feature>
<dbReference type="Gene3D" id="3.80.10.10">
    <property type="entry name" value="Ribonuclease Inhibitor"/>
    <property type="match status" value="3"/>
</dbReference>
<name>A0A0L7LA25_OPEBR</name>
<dbReference type="Proteomes" id="UP000037510">
    <property type="component" value="Unassembled WGS sequence"/>
</dbReference>
<reference evidence="5 6" key="1">
    <citation type="journal article" date="2015" name="Genome Biol. Evol.">
        <title>The genome of winter moth (Operophtera brumata) provides a genomic perspective on sexual dimorphism and phenology.</title>
        <authorList>
            <person name="Derks M.F."/>
            <person name="Smit S."/>
            <person name="Salis L."/>
            <person name="Schijlen E."/>
            <person name="Bossers A."/>
            <person name="Mateman C."/>
            <person name="Pijl A.S."/>
            <person name="de Ridder D."/>
            <person name="Groenen M.A."/>
            <person name="Visser M.E."/>
            <person name="Megens H.J."/>
        </authorList>
    </citation>
    <scope>NUCLEOTIDE SEQUENCE [LARGE SCALE GENOMIC DNA]</scope>
    <source>
        <strain evidence="5">WM2013NL</strain>
        <tissue evidence="5">Head and thorax</tissue>
    </source>
</reference>